<dbReference type="InterPro" id="IPR012349">
    <property type="entry name" value="Split_barrel_FMN-bd"/>
</dbReference>
<evidence type="ECO:0000313" key="4">
    <source>
        <dbReference type="Proteomes" id="UP000324104"/>
    </source>
</evidence>
<dbReference type="GO" id="GO:0016627">
    <property type="term" value="F:oxidoreductase activity, acting on the CH-CH group of donors"/>
    <property type="evidence" value="ECO:0007669"/>
    <property type="project" value="TreeGrafter"/>
</dbReference>
<dbReference type="AlphaFoldDB" id="A0A5D5ANT5"/>
<dbReference type="EMBL" id="VTAW01000018">
    <property type="protein sequence ID" value="TYT61412.1"/>
    <property type="molecule type" value="Genomic_DNA"/>
</dbReference>
<organism evidence="3 4">
    <name type="scientific">Natrialba swarupiae</name>
    <dbReference type="NCBI Taxonomy" id="2448032"/>
    <lineage>
        <taxon>Archaea</taxon>
        <taxon>Methanobacteriati</taxon>
        <taxon>Methanobacteriota</taxon>
        <taxon>Stenosarchaea group</taxon>
        <taxon>Halobacteria</taxon>
        <taxon>Halobacteriales</taxon>
        <taxon>Natrialbaceae</taxon>
        <taxon>Natrialba</taxon>
    </lineage>
</organism>
<comment type="caution">
    <text evidence="3">The sequence shown here is derived from an EMBL/GenBank/DDBJ whole genome shotgun (WGS) entry which is preliminary data.</text>
</comment>
<keyword evidence="1" id="KW-0560">Oxidoreductase</keyword>
<keyword evidence="4" id="KW-1185">Reference proteome</keyword>
<evidence type="ECO:0000256" key="1">
    <source>
        <dbReference type="ARBA" id="ARBA00023002"/>
    </source>
</evidence>
<dbReference type="Pfam" id="PF01243">
    <property type="entry name" value="PNPOx_N"/>
    <property type="match status" value="1"/>
</dbReference>
<dbReference type="Proteomes" id="UP000324104">
    <property type="component" value="Unassembled WGS sequence"/>
</dbReference>
<accession>A0A5D5ANT5</accession>
<dbReference type="PANTHER" id="PTHR35176:SF6">
    <property type="entry name" value="HEME OXYGENASE HI_0854-RELATED"/>
    <property type="match status" value="1"/>
</dbReference>
<evidence type="ECO:0000259" key="2">
    <source>
        <dbReference type="Pfam" id="PF01243"/>
    </source>
</evidence>
<proteinExistence type="predicted"/>
<reference evidence="3 4" key="1">
    <citation type="submission" date="2019-08" db="EMBL/GenBank/DDBJ databases">
        <title>Archaea genome.</title>
        <authorList>
            <person name="Kajale S."/>
            <person name="Shouche Y."/>
            <person name="Deshpande N."/>
            <person name="Sharma A."/>
        </authorList>
    </citation>
    <scope>NUCLEOTIDE SEQUENCE [LARGE SCALE GENOMIC DNA]</scope>
    <source>
        <strain evidence="3 4">ESP3B_9</strain>
    </source>
</reference>
<dbReference type="InterPro" id="IPR052019">
    <property type="entry name" value="F420H2_bilvrd_red/Heme_oxyg"/>
</dbReference>
<dbReference type="RefSeq" id="WP_149082058.1">
    <property type="nucleotide sequence ID" value="NZ_VTAW01000018.1"/>
</dbReference>
<feature type="domain" description="Pyridoxamine 5'-phosphate oxidase N-terminal" evidence="2">
    <location>
        <begin position="4"/>
        <end position="127"/>
    </location>
</feature>
<name>A0A5D5ANT5_9EURY</name>
<dbReference type="InterPro" id="IPR019920">
    <property type="entry name" value="F420-binding_dom_put"/>
</dbReference>
<evidence type="ECO:0000313" key="3">
    <source>
        <dbReference type="EMBL" id="TYT61412.1"/>
    </source>
</evidence>
<dbReference type="InterPro" id="IPR011576">
    <property type="entry name" value="Pyridox_Oxase_N"/>
</dbReference>
<gene>
    <name evidence="3" type="ORF">FYC77_13690</name>
</gene>
<dbReference type="NCBIfam" id="TIGR03618">
    <property type="entry name" value="Rv1155_F420"/>
    <property type="match status" value="1"/>
</dbReference>
<dbReference type="PANTHER" id="PTHR35176">
    <property type="entry name" value="HEME OXYGENASE HI_0854-RELATED"/>
    <property type="match status" value="1"/>
</dbReference>
<protein>
    <submittedName>
        <fullName evidence="3">TIGR03618 family F420-dependent PPOX class oxidoreductase</fullName>
    </submittedName>
</protein>
<dbReference type="Gene3D" id="2.30.110.10">
    <property type="entry name" value="Electron Transport, Fmn-binding Protein, Chain A"/>
    <property type="match status" value="1"/>
</dbReference>
<dbReference type="GO" id="GO:0005829">
    <property type="term" value="C:cytosol"/>
    <property type="evidence" value="ECO:0007669"/>
    <property type="project" value="TreeGrafter"/>
</dbReference>
<dbReference type="SUPFAM" id="SSF50475">
    <property type="entry name" value="FMN-binding split barrel"/>
    <property type="match status" value="1"/>
</dbReference>
<sequence length="129" mass="15112">MASIPEEVHDLFEKRTFAHVATLTDDRDPHVTPVWIDYDADDNRLLFNTERHRRKLRNLEANPSVGLSMIDPVDPYRHLTVIGDIEEITTDGAREHIDELSRRYLDQDYPQPIESERVIVRIRPNEVIV</sequence>
<dbReference type="GO" id="GO:0070967">
    <property type="term" value="F:coenzyme F420 binding"/>
    <property type="evidence" value="ECO:0007669"/>
    <property type="project" value="TreeGrafter"/>
</dbReference>